<dbReference type="CDD" id="cd06456">
    <property type="entry name" value="M3A_DCP"/>
    <property type="match status" value="1"/>
</dbReference>
<dbReference type="InterPro" id="IPR024079">
    <property type="entry name" value="MetalloPept_cat_dom_sf"/>
</dbReference>
<evidence type="ECO:0000256" key="2">
    <source>
        <dbReference type="ARBA" id="ARBA00022670"/>
    </source>
</evidence>
<evidence type="ECO:0000313" key="10">
    <source>
        <dbReference type="Proteomes" id="UP001054925"/>
    </source>
</evidence>
<dbReference type="Gene3D" id="1.10.1370.10">
    <property type="entry name" value="Neurolysin, domain 3"/>
    <property type="match status" value="1"/>
</dbReference>
<dbReference type="AlphaFoldDB" id="A0AAV5G8E0"/>
<dbReference type="Gene3D" id="3.40.390.10">
    <property type="entry name" value="Collagenase (Catalytic Domain)"/>
    <property type="match status" value="1"/>
</dbReference>
<dbReference type="GO" id="GO:0004180">
    <property type="term" value="F:carboxypeptidase activity"/>
    <property type="evidence" value="ECO:0007669"/>
    <property type="project" value="TreeGrafter"/>
</dbReference>
<reference evidence="9" key="1">
    <citation type="submission" date="2021-12" db="EMBL/GenBank/DDBJ databases">
        <title>Draft genome sequence of Corynebacterium ammoniagenes strain T-723.</title>
        <authorList>
            <person name="Matsuzawa M."/>
            <person name="Hiratani M."/>
            <person name="Abe I."/>
            <person name="Tsuji Y."/>
            <person name="Nakamura J."/>
        </authorList>
    </citation>
    <scope>NUCLEOTIDE SEQUENCE</scope>
    <source>
        <strain evidence="9">T-723</strain>
    </source>
</reference>
<evidence type="ECO:0000256" key="3">
    <source>
        <dbReference type="ARBA" id="ARBA00022723"/>
    </source>
</evidence>
<keyword evidence="6 7" id="KW-0482">Metalloprotease</keyword>
<dbReference type="FunFam" id="3.40.390.10:FF:000009">
    <property type="entry name" value="Oligopeptidase A"/>
    <property type="match status" value="1"/>
</dbReference>
<evidence type="ECO:0000256" key="1">
    <source>
        <dbReference type="ARBA" id="ARBA00006040"/>
    </source>
</evidence>
<dbReference type="InterPro" id="IPR034005">
    <property type="entry name" value="M3A_DCP"/>
</dbReference>
<dbReference type="GO" id="GO:0006508">
    <property type="term" value="P:proteolysis"/>
    <property type="evidence" value="ECO:0007669"/>
    <property type="project" value="UniProtKB-KW"/>
</dbReference>
<comment type="cofactor">
    <cofactor evidence="7">
        <name>Zn(2+)</name>
        <dbReference type="ChEBI" id="CHEBI:29105"/>
    </cofactor>
    <text evidence="7">Binds 1 zinc ion.</text>
</comment>
<keyword evidence="5 7" id="KW-0862">Zinc</keyword>
<proteinExistence type="inferred from homology"/>
<evidence type="ECO:0000256" key="7">
    <source>
        <dbReference type="RuleBase" id="RU003435"/>
    </source>
</evidence>
<protein>
    <submittedName>
        <fullName evidence="9">Peptidase</fullName>
    </submittedName>
</protein>
<keyword evidence="2 7" id="KW-0645">Protease</keyword>
<evidence type="ECO:0000256" key="6">
    <source>
        <dbReference type="ARBA" id="ARBA00023049"/>
    </source>
</evidence>
<organism evidence="9 10">
    <name type="scientific">Corynebacterium ammoniagenes</name>
    <name type="common">Brevibacterium ammoniagenes</name>
    <dbReference type="NCBI Taxonomy" id="1697"/>
    <lineage>
        <taxon>Bacteria</taxon>
        <taxon>Bacillati</taxon>
        <taxon>Actinomycetota</taxon>
        <taxon>Actinomycetes</taxon>
        <taxon>Mycobacteriales</taxon>
        <taxon>Corynebacteriaceae</taxon>
        <taxon>Corynebacterium</taxon>
    </lineage>
</organism>
<evidence type="ECO:0000256" key="4">
    <source>
        <dbReference type="ARBA" id="ARBA00022801"/>
    </source>
</evidence>
<accession>A0AAV5G8E0</accession>
<keyword evidence="4 7" id="KW-0378">Hydrolase</keyword>
<dbReference type="PANTHER" id="PTHR43660">
    <property type="entry name" value="DIPEPTIDYL CARBOXYPEPTIDASE"/>
    <property type="match status" value="1"/>
</dbReference>
<dbReference type="EMBL" id="BQKK01000001">
    <property type="protein sequence ID" value="GJN41746.1"/>
    <property type="molecule type" value="Genomic_DNA"/>
</dbReference>
<dbReference type="GO" id="GO:0046872">
    <property type="term" value="F:metal ion binding"/>
    <property type="evidence" value="ECO:0007669"/>
    <property type="project" value="UniProtKB-UniRule"/>
</dbReference>
<dbReference type="InterPro" id="IPR024077">
    <property type="entry name" value="Neurolysin/TOP_dom2"/>
</dbReference>
<gene>
    <name evidence="9" type="ORF">CAT723_02250</name>
</gene>
<evidence type="ECO:0000313" key="9">
    <source>
        <dbReference type="EMBL" id="GJN41746.1"/>
    </source>
</evidence>
<comment type="caution">
    <text evidence="9">The sequence shown here is derived from an EMBL/GenBank/DDBJ whole genome shotgun (WGS) entry which is preliminary data.</text>
</comment>
<keyword evidence="3 7" id="KW-0479">Metal-binding</keyword>
<name>A0AAV5G8E0_CORAM</name>
<dbReference type="InterPro" id="IPR001567">
    <property type="entry name" value="Pept_M3A_M3B_dom"/>
</dbReference>
<feature type="domain" description="Peptidase M3A/M3B catalytic" evidence="8">
    <location>
        <begin position="240"/>
        <end position="702"/>
    </location>
</feature>
<dbReference type="SUPFAM" id="SSF55486">
    <property type="entry name" value="Metalloproteases ('zincins'), catalytic domain"/>
    <property type="match status" value="1"/>
</dbReference>
<sequence>MNANEACFHSGVDWEAMTNPLLIPSQLPYELPPFADIRVEHYRPAFTEALSRHRAEIAAITDNPEAPTWTNTIEVLERSGRDLERVMAVFGNLSGTDITDEMEEIAAEVYPQLSAHTDAVYQNDKLYERLQAVTAPEDTESQRLHEHLLRTFKRKGADLAADEKQRLSEINQRLSTLSEAFGRNLMADTRARAVQFSSADELQGLPQDRIEAAASYAQELGKEGYIFPLELPSVQSEQQRLARPEARAALYEAAGLRGTESNSEVLVEMAQLRAERARLLGFDTHADYVIAEETAKEVSAVNNMLRGLVPAINTNAAGEQKILAEEAEINGEKFGPADWPYWESKVRQRDYAVDENELRKYFPLDAVLVDGVFAAAHRLYGITVIPRDDLEGYAEGVRVWEVFDDGQEHELNTGIGLFLTDYFGRPTKRGGAWMSAFMEQSRLLGTKPVVINVMGISRPADGSTPLLSLDELHTVFHEFGHALHGLLSDVRYPTFSGTNVPRDWVEFPSQINENWALDPALVKNYARHVDTGEVISDELLDAVSQASQFGQGFATAEYVAASIIDLAWHSLTPEEAAQLESTPEAIADFEQSALNAAGMDIDGIAPRYRSTYFQHIFAGGYSAGYYSYLWAEALDADGFEWFREENAATPSDNSASSDVSDDAARHAGQKFRDLILSRGASRDFSEVYSELRGRDKDLTPLLVRRGLNTPSAS</sequence>
<dbReference type="GO" id="GO:0004222">
    <property type="term" value="F:metalloendopeptidase activity"/>
    <property type="evidence" value="ECO:0007669"/>
    <property type="project" value="InterPro"/>
</dbReference>
<dbReference type="Pfam" id="PF01432">
    <property type="entry name" value="Peptidase_M3"/>
    <property type="match status" value="1"/>
</dbReference>
<evidence type="ECO:0000256" key="5">
    <source>
        <dbReference type="ARBA" id="ARBA00022833"/>
    </source>
</evidence>
<dbReference type="PANTHER" id="PTHR43660:SF1">
    <property type="entry name" value="DIPEPTIDYL CARBOXYPEPTIDASE"/>
    <property type="match status" value="1"/>
</dbReference>
<comment type="similarity">
    <text evidence="1 7">Belongs to the peptidase M3 family.</text>
</comment>
<evidence type="ECO:0000259" key="8">
    <source>
        <dbReference type="Pfam" id="PF01432"/>
    </source>
</evidence>
<dbReference type="InterPro" id="IPR045090">
    <property type="entry name" value="Pept_M3A_M3B"/>
</dbReference>
<dbReference type="GO" id="GO:0005829">
    <property type="term" value="C:cytosol"/>
    <property type="evidence" value="ECO:0007669"/>
    <property type="project" value="TreeGrafter"/>
</dbReference>
<dbReference type="Proteomes" id="UP001054925">
    <property type="component" value="Unassembled WGS sequence"/>
</dbReference>